<dbReference type="EMBL" id="ML119647">
    <property type="protein sequence ID" value="RPA87236.1"/>
    <property type="molecule type" value="Genomic_DNA"/>
</dbReference>
<evidence type="ECO:0000256" key="2">
    <source>
        <dbReference type="ARBA" id="ARBA00022801"/>
    </source>
</evidence>
<dbReference type="InterPro" id="IPR001910">
    <property type="entry name" value="Inosine/uridine_hydrolase_dom"/>
</dbReference>
<feature type="domain" description="Inosine/uridine-preferring nucleoside hydrolase" evidence="4">
    <location>
        <begin position="14"/>
        <end position="329"/>
    </location>
</feature>
<dbReference type="PANTHER" id="PTHR12304">
    <property type="entry name" value="INOSINE-URIDINE PREFERRING NUCLEOSIDE HYDROLASE"/>
    <property type="match status" value="1"/>
</dbReference>
<organism evidence="5 6">
    <name type="scientific">Ascobolus immersus RN42</name>
    <dbReference type="NCBI Taxonomy" id="1160509"/>
    <lineage>
        <taxon>Eukaryota</taxon>
        <taxon>Fungi</taxon>
        <taxon>Dikarya</taxon>
        <taxon>Ascomycota</taxon>
        <taxon>Pezizomycotina</taxon>
        <taxon>Pezizomycetes</taxon>
        <taxon>Pezizales</taxon>
        <taxon>Ascobolaceae</taxon>
        <taxon>Ascobolus</taxon>
    </lineage>
</organism>
<evidence type="ECO:0000256" key="1">
    <source>
        <dbReference type="ARBA" id="ARBA00009176"/>
    </source>
</evidence>
<proteinExistence type="inferred from homology"/>
<dbReference type="InterPro" id="IPR023186">
    <property type="entry name" value="IUNH"/>
</dbReference>
<dbReference type="GO" id="GO:0005829">
    <property type="term" value="C:cytosol"/>
    <property type="evidence" value="ECO:0007669"/>
    <property type="project" value="TreeGrafter"/>
</dbReference>
<accession>A0A3N4INE9</accession>
<evidence type="ECO:0000259" key="4">
    <source>
        <dbReference type="Pfam" id="PF01156"/>
    </source>
</evidence>
<keyword evidence="2 5" id="KW-0378">Hydrolase</keyword>
<comment type="similarity">
    <text evidence="1">Belongs to the IUNH family.</text>
</comment>
<evidence type="ECO:0000313" key="5">
    <source>
        <dbReference type="EMBL" id="RPA87236.1"/>
    </source>
</evidence>
<dbReference type="Gene3D" id="3.90.245.10">
    <property type="entry name" value="Ribonucleoside hydrolase-like"/>
    <property type="match status" value="1"/>
</dbReference>
<dbReference type="InterPro" id="IPR036452">
    <property type="entry name" value="Ribo_hydro-like"/>
</dbReference>
<evidence type="ECO:0000313" key="6">
    <source>
        <dbReference type="Proteomes" id="UP000275078"/>
    </source>
</evidence>
<protein>
    <submittedName>
        <fullName evidence="5">Inosine/uridine-preferring nucleoside hydrolase</fullName>
    </submittedName>
</protein>
<keyword evidence="3" id="KW-0326">Glycosidase</keyword>
<gene>
    <name evidence="5" type="ORF">BJ508DRAFT_97516</name>
</gene>
<dbReference type="AlphaFoldDB" id="A0A3N4INE9"/>
<dbReference type="SUPFAM" id="SSF53590">
    <property type="entry name" value="Nucleoside hydrolase"/>
    <property type="match status" value="1"/>
</dbReference>
<dbReference type="STRING" id="1160509.A0A3N4INE9"/>
<dbReference type="GO" id="GO:0006152">
    <property type="term" value="P:purine nucleoside catabolic process"/>
    <property type="evidence" value="ECO:0007669"/>
    <property type="project" value="TreeGrafter"/>
</dbReference>
<reference evidence="5 6" key="1">
    <citation type="journal article" date="2018" name="Nat. Ecol. Evol.">
        <title>Pezizomycetes genomes reveal the molecular basis of ectomycorrhizal truffle lifestyle.</title>
        <authorList>
            <person name="Murat C."/>
            <person name="Payen T."/>
            <person name="Noel B."/>
            <person name="Kuo A."/>
            <person name="Morin E."/>
            <person name="Chen J."/>
            <person name="Kohler A."/>
            <person name="Krizsan K."/>
            <person name="Balestrini R."/>
            <person name="Da Silva C."/>
            <person name="Montanini B."/>
            <person name="Hainaut M."/>
            <person name="Levati E."/>
            <person name="Barry K.W."/>
            <person name="Belfiori B."/>
            <person name="Cichocki N."/>
            <person name="Clum A."/>
            <person name="Dockter R.B."/>
            <person name="Fauchery L."/>
            <person name="Guy J."/>
            <person name="Iotti M."/>
            <person name="Le Tacon F."/>
            <person name="Lindquist E.A."/>
            <person name="Lipzen A."/>
            <person name="Malagnac F."/>
            <person name="Mello A."/>
            <person name="Molinier V."/>
            <person name="Miyauchi S."/>
            <person name="Poulain J."/>
            <person name="Riccioni C."/>
            <person name="Rubini A."/>
            <person name="Sitrit Y."/>
            <person name="Splivallo R."/>
            <person name="Traeger S."/>
            <person name="Wang M."/>
            <person name="Zifcakova L."/>
            <person name="Wipf D."/>
            <person name="Zambonelli A."/>
            <person name="Paolocci F."/>
            <person name="Nowrousian M."/>
            <person name="Ottonello S."/>
            <person name="Baldrian P."/>
            <person name="Spatafora J.W."/>
            <person name="Henrissat B."/>
            <person name="Nagy L.G."/>
            <person name="Aury J.M."/>
            <person name="Wincker P."/>
            <person name="Grigoriev I.V."/>
            <person name="Bonfante P."/>
            <person name="Martin F.M."/>
        </authorList>
    </citation>
    <scope>NUCLEOTIDE SEQUENCE [LARGE SCALE GENOMIC DNA]</scope>
    <source>
        <strain evidence="5 6">RN42</strain>
    </source>
</reference>
<dbReference type="OrthoDB" id="432381at2759"/>
<dbReference type="PANTHER" id="PTHR12304:SF4">
    <property type="entry name" value="URIDINE NUCLEOSIDASE"/>
    <property type="match status" value="1"/>
</dbReference>
<keyword evidence="6" id="KW-1185">Reference proteome</keyword>
<dbReference type="Pfam" id="PF01156">
    <property type="entry name" value="IU_nuc_hydro"/>
    <property type="match status" value="1"/>
</dbReference>
<sequence length="359" mass="37999">MATTTASTQTPVPLWLDCDPGHDDAFAIILACSSPQLNCVGLSTVHGNAPLSRTTTNALSLLTAIGLPHIPVYEGAAAPLTREPFHAAHIHGESGIDGTTLLPTPTTTAAGKATDGMWAALQKAGPVTTNPDGSVSGGLWIVATGTFTNVVLLLRAHPEAEQYIRGISLMGGAFGNPTGNVVPHGEFNVFADPHAAKELLENPVLQGRLYLIPLDLTHTVLADATVRERLLNGESRGLRRMLHDLLMYFASTYEQVFGLGAGPPLHDPLAVAVLLKGVESDLWEEGRWVDVVVDEEGEFTGRTVAGEPKDGHKGGVWLPTGVNVPKFWNIMLECVDRCEERVGKGKVGGDGINTPPVAI</sequence>
<evidence type="ECO:0000256" key="3">
    <source>
        <dbReference type="ARBA" id="ARBA00023295"/>
    </source>
</evidence>
<dbReference type="Proteomes" id="UP000275078">
    <property type="component" value="Unassembled WGS sequence"/>
</dbReference>
<name>A0A3N4INE9_ASCIM</name>
<dbReference type="GO" id="GO:0008477">
    <property type="term" value="F:purine nucleosidase activity"/>
    <property type="evidence" value="ECO:0007669"/>
    <property type="project" value="TreeGrafter"/>
</dbReference>